<organism evidence="1 2">
    <name type="scientific">Caballeronia concitans</name>
    <dbReference type="NCBI Taxonomy" id="1777133"/>
    <lineage>
        <taxon>Bacteria</taxon>
        <taxon>Pseudomonadati</taxon>
        <taxon>Pseudomonadota</taxon>
        <taxon>Betaproteobacteria</taxon>
        <taxon>Burkholderiales</taxon>
        <taxon>Burkholderiaceae</taxon>
        <taxon>Caballeronia</taxon>
    </lineage>
</organism>
<comment type="caution">
    <text evidence="1">The sequence shown here is derived from an EMBL/GenBank/DDBJ whole genome shotgun (WGS) entry which is preliminary data.</text>
</comment>
<dbReference type="Pfam" id="PF13692">
    <property type="entry name" value="Glyco_trans_1_4"/>
    <property type="match status" value="1"/>
</dbReference>
<keyword evidence="1" id="KW-0808">Transferase</keyword>
<evidence type="ECO:0000313" key="2">
    <source>
        <dbReference type="Proteomes" id="UP000198263"/>
    </source>
</evidence>
<dbReference type="Proteomes" id="UP000198263">
    <property type="component" value="Unassembled WGS sequence"/>
</dbReference>
<dbReference type="GO" id="GO:0016757">
    <property type="term" value="F:glycosyltransferase activity"/>
    <property type="evidence" value="ECO:0007669"/>
    <property type="project" value="TreeGrafter"/>
</dbReference>
<accession>A0A658QZZ4</accession>
<dbReference type="Gene3D" id="3.40.50.2000">
    <property type="entry name" value="Glycogen Phosphorylase B"/>
    <property type="match status" value="2"/>
</dbReference>
<dbReference type="AlphaFoldDB" id="A0A658QZZ4"/>
<proteinExistence type="predicted"/>
<dbReference type="RefSeq" id="WP_040049165.1">
    <property type="nucleotide sequence ID" value="NZ_FCNV02000007.1"/>
</dbReference>
<sequence length="397" mass="44064">MKVGIYCDSGINGGHEEMLKRFLLALVQSADIEALHVFVPRDNAALFRFVAELASEHRKVQTIALPFTAESIRGNLFALLRMARFTASILRKLQLHRLLIAQGTIVSGLAGLFAARLSGTRSISYLPLVDDRPKSARLSDKAKWLAKRGVYRMPNEFITLNEHLRAKLRMFAPHARTMILENCVDHRFGRTMLTRAEARASLGLPDDGTTIITHIGRIDFEQKRHDFLLESIERHPGAFRRSIVLIIGEGPDAARLAAMVEASPVLSECVRILGKKNDVLPYIAASDTLVLPSAFEGVPLVMIESILAERPIVVARVSGLDAYLPQALLFPSGDHDAFVERIFAARDVPVALLAQEFRRRFSREVFDAQAQRVITRPAPYADAFDSASAPSPDVLKK</sequence>
<name>A0A658QZZ4_9BURK</name>
<evidence type="ECO:0000313" key="1">
    <source>
        <dbReference type="EMBL" id="SAL36028.1"/>
    </source>
</evidence>
<dbReference type="EMBL" id="FCNV02000007">
    <property type="protein sequence ID" value="SAL36028.1"/>
    <property type="molecule type" value="Genomic_DNA"/>
</dbReference>
<gene>
    <name evidence="1" type="ORF">AWB72_03561</name>
</gene>
<protein>
    <submittedName>
        <fullName evidence="1">Group 1 glycosyl transferase</fullName>
    </submittedName>
</protein>
<reference evidence="1 2" key="1">
    <citation type="submission" date="2016-01" db="EMBL/GenBank/DDBJ databases">
        <authorList>
            <person name="Peeters C."/>
        </authorList>
    </citation>
    <scope>NUCLEOTIDE SEQUENCE [LARGE SCALE GENOMIC DNA]</scope>
    <source>
        <strain evidence="1">LMG 29315</strain>
    </source>
</reference>
<keyword evidence="2" id="KW-1185">Reference proteome</keyword>
<dbReference type="PANTHER" id="PTHR12526:SF638">
    <property type="entry name" value="SPORE COAT PROTEIN SA"/>
    <property type="match status" value="1"/>
</dbReference>
<dbReference type="SUPFAM" id="SSF53756">
    <property type="entry name" value="UDP-Glycosyltransferase/glycogen phosphorylase"/>
    <property type="match status" value="1"/>
</dbReference>
<dbReference type="OrthoDB" id="9813211at2"/>
<dbReference type="PANTHER" id="PTHR12526">
    <property type="entry name" value="GLYCOSYLTRANSFERASE"/>
    <property type="match status" value="1"/>
</dbReference>